<evidence type="ECO:0000313" key="1">
    <source>
        <dbReference type="EMBL" id="CAG8722988.1"/>
    </source>
</evidence>
<dbReference type="EMBL" id="CAJVPP010014078">
    <property type="protein sequence ID" value="CAG8722988.1"/>
    <property type="molecule type" value="Genomic_DNA"/>
</dbReference>
<comment type="caution">
    <text evidence="1">The sequence shown here is derived from an EMBL/GenBank/DDBJ whole genome shotgun (WGS) entry which is preliminary data.</text>
</comment>
<sequence>MRPKKLPFIICNTAADIKYRSVKELGLNKANSDKTNISNLRLGDILCHNCYMKTIEWNRYEKKKSRVKIQLKYDDFTYQTKINRVTMSQKKYENLSEK</sequence>
<keyword evidence="2" id="KW-1185">Reference proteome</keyword>
<name>A0A9N9I753_FUNMO</name>
<dbReference type="AlphaFoldDB" id="A0A9N9I753"/>
<evidence type="ECO:0000313" key="2">
    <source>
        <dbReference type="Proteomes" id="UP000789375"/>
    </source>
</evidence>
<dbReference type="Proteomes" id="UP000789375">
    <property type="component" value="Unassembled WGS sequence"/>
</dbReference>
<protein>
    <submittedName>
        <fullName evidence="1">617_t:CDS:1</fullName>
    </submittedName>
</protein>
<proteinExistence type="predicted"/>
<feature type="non-terminal residue" evidence="1">
    <location>
        <position position="98"/>
    </location>
</feature>
<accession>A0A9N9I753</accession>
<organism evidence="1 2">
    <name type="scientific">Funneliformis mosseae</name>
    <name type="common">Endomycorrhizal fungus</name>
    <name type="synonym">Glomus mosseae</name>
    <dbReference type="NCBI Taxonomy" id="27381"/>
    <lineage>
        <taxon>Eukaryota</taxon>
        <taxon>Fungi</taxon>
        <taxon>Fungi incertae sedis</taxon>
        <taxon>Mucoromycota</taxon>
        <taxon>Glomeromycotina</taxon>
        <taxon>Glomeromycetes</taxon>
        <taxon>Glomerales</taxon>
        <taxon>Glomeraceae</taxon>
        <taxon>Funneliformis</taxon>
    </lineage>
</organism>
<reference evidence="1" key="1">
    <citation type="submission" date="2021-06" db="EMBL/GenBank/DDBJ databases">
        <authorList>
            <person name="Kallberg Y."/>
            <person name="Tangrot J."/>
            <person name="Rosling A."/>
        </authorList>
    </citation>
    <scope>NUCLEOTIDE SEQUENCE</scope>
    <source>
        <strain evidence="1">87-6 pot B 2015</strain>
    </source>
</reference>
<gene>
    <name evidence="1" type="ORF">FMOSSE_LOCUS15133</name>
</gene>